<evidence type="ECO:0000313" key="1">
    <source>
        <dbReference type="EMBL" id="GBP93260.1"/>
    </source>
</evidence>
<dbReference type="AlphaFoldDB" id="A0A4C1ZZ29"/>
<name>A0A4C1ZZ29_EUMVA</name>
<comment type="caution">
    <text evidence="1">The sequence shown here is derived from an EMBL/GenBank/DDBJ whole genome shotgun (WGS) entry which is preliminary data.</text>
</comment>
<evidence type="ECO:0000313" key="2">
    <source>
        <dbReference type="Proteomes" id="UP000299102"/>
    </source>
</evidence>
<organism evidence="1 2">
    <name type="scientific">Eumeta variegata</name>
    <name type="common">Bagworm moth</name>
    <name type="synonym">Eumeta japonica</name>
    <dbReference type="NCBI Taxonomy" id="151549"/>
    <lineage>
        <taxon>Eukaryota</taxon>
        <taxon>Metazoa</taxon>
        <taxon>Ecdysozoa</taxon>
        <taxon>Arthropoda</taxon>
        <taxon>Hexapoda</taxon>
        <taxon>Insecta</taxon>
        <taxon>Pterygota</taxon>
        <taxon>Neoptera</taxon>
        <taxon>Endopterygota</taxon>
        <taxon>Lepidoptera</taxon>
        <taxon>Glossata</taxon>
        <taxon>Ditrysia</taxon>
        <taxon>Tineoidea</taxon>
        <taxon>Psychidae</taxon>
        <taxon>Oiketicinae</taxon>
        <taxon>Eumeta</taxon>
    </lineage>
</organism>
<protein>
    <submittedName>
        <fullName evidence="1">Uncharacterized protein</fullName>
    </submittedName>
</protein>
<keyword evidence="2" id="KW-1185">Reference proteome</keyword>
<accession>A0A4C1ZZ29</accession>
<reference evidence="1 2" key="1">
    <citation type="journal article" date="2019" name="Commun. Biol.">
        <title>The bagworm genome reveals a unique fibroin gene that provides high tensile strength.</title>
        <authorList>
            <person name="Kono N."/>
            <person name="Nakamura H."/>
            <person name="Ohtoshi R."/>
            <person name="Tomita M."/>
            <person name="Numata K."/>
            <person name="Arakawa K."/>
        </authorList>
    </citation>
    <scope>NUCLEOTIDE SEQUENCE [LARGE SCALE GENOMIC DNA]</scope>
</reference>
<proteinExistence type="predicted"/>
<dbReference type="Proteomes" id="UP000299102">
    <property type="component" value="Unassembled WGS sequence"/>
</dbReference>
<sequence>MTYSIVEEAANQFERCSRTSLRMESGPCTAHFARLRAPPAGKYYRRRFQRPALAGVQTRSHRRPAATVAPLAAGAAMRSCGAFRYLIGDVVARNRLKQDFRSPILRRL</sequence>
<dbReference type="EMBL" id="BGZK01002357">
    <property type="protein sequence ID" value="GBP93260.1"/>
    <property type="molecule type" value="Genomic_DNA"/>
</dbReference>
<gene>
    <name evidence="1" type="ORF">EVAR_100600_1</name>
</gene>